<dbReference type="GO" id="GO:0009190">
    <property type="term" value="P:cyclic nucleotide biosynthetic process"/>
    <property type="evidence" value="ECO:0007669"/>
    <property type="project" value="InterPro"/>
</dbReference>
<dbReference type="AlphaFoldDB" id="K0R822"/>
<dbReference type="OrthoDB" id="60033at2759"/>
<feature type="transmembrane region" description="Helical" evidence="2">
    <location>
        <begin position="241"/>
        <end position="257"/>
    </location>
</feature>
<comment type="caution">
    <text evidence="4">The sequence shown here is derived from an EMBL/GenBank/DDBJ whole genome shotgun (WGS) entry which is preliminary data.</text>
</comment>
<evidence type="ECO:0000313" key="5">
    <source>
        <dbReference type="Proteomes" id="UP000266841"/>
    </source>
</evidence>
<dbReference type="PANTHER" id="PTHR43336:SF3">
    <property type="entry name" value="GUANYLATE CYCLASE DOMAIN-CONTAINING PROTEIN"/>
    <property type="match status" value="1"/>
</dbReference>
<keyword evidence="2" id="KW-1133">Transmembrane helix</keyword>
<keyword evidence="2" id="KW-0472">Membrane</keyword>
<dbReference type="PROSITE" id="PS50125">
    <property type="entry name" value="GUANYLATE_CYCLASE_2"/>
    <property type="match status" value="1"/>
</dbReference>
<sequence length="844" mass="92684">MDPLQQGTPPTPGGRRGPLSRSSLSHVRGILGELIESNAVVTVMSVVTIYALYGDDVRILAFDKSADTAFLVLSVVAFTLFLMEIILLCLCKQGYFIKPSWEDLLFTIGRLKTRRSTLSWLNEARKAMQTGTFYFWLDLVSAASLAVELPWAGQNTEAALESIDSSVTGKASVAGARAANKLKIIRMVRLVRLVKLYKYFSAKQQRAKSSGARASSATLSDMNPPESHVGAEMSDRTTKKVILGILAMLLVIPLLQAEDVVYLNEFSMNALFASRIQLADSRAVDAGASEQQWAFAETLFINATTAVSVIYTGFHDGLPAKAAIPVDRTNVVALRVEETDVLTVTDPGIDASMTALFDVSARLREEALLGTLLTSFVIVLLGLGMISFNRDVKKLVIVPIGFLRQERMLLLVREISLNPLSLDLGSLQIDDERNDGFETTLLLRTISKIAGLMRVGFGEAGAGIIGRNLSMVEGSDATMNLLGNGRKIDAIFGFCDVRQFTDTTECLQEEVMLFVNRIAHILHSIVVQCDGAANKNIGDAFLLTWKLKSGQPTASSEGGNYTADKALYAFVKTMIEMTKHEDFLCNFSPRALSALFERMPGYKCRIGCGLHFGSAIEGAIGSAKKIDATFVSHHVNRSETLESSTKEYGVSILMSQPFYELLSSEASMFKFVLGQLKIAAAKAGSRKVGSLKDGMPIYTYDVDLTANYSESHSKESTPKKRLRHHRKTAFSLVEHCDGNTAPRNRKTMLVRKDPVGQSDGLGDLPTIEVSLNFPQVWNTDKDVVRARARFSDEMRKEWEHGMSQYDAGDLNAADSHFRKVLALSDDKDVPSKLMLERCTDARAH</sequence>
<evidence type="ECO:0000259" key="3">
    <source>
        <dbReference type="PROSITE" id="PS50125"/>
    </source>
</evidence>
<evidence type="ECO:0000256" key="2">
    <source>
        <dbReference type="SAM" id="Phobius"/>
    </source>
</evidence>
<dbReference type="InterPro" id="IPR029787">
    <property type="entry name" value="Nucleotide_cyclase"/>
</dbReference>
<proteinExistence type="predicted"/>
<feature type="region of interest" description="Disordered" evidence="1">
    <location>
        <begin position="211"/>
        <end position="233"/>
    </location>
</feature>
<dbReference type="SUPFAM" id="SSF55073">
    <property type="entry name" value="Nucleotide cyclase"/>
    <property type="match status" value="1"/>
</dbReference>
<feature type="domain" description="Guanylate cyclase" evidence="3">
    <location>
        <begin position="491"/>
        <end position="642"/>
    </location>
</feature>
<feature type="region of interest" description="Disordered" evidence="1">
    <location>
        <begin position="1"/>
        <end position="21"/>
    </location>
</feature>
<feature type="transmembrane region" description="Helical" evidence="2">
    <location>
        <begin position="367"/>
        <end position="388"/>
    </location>
</feature>
<dbReference type="Gene3D" id="3.30.70.1230">
    <property type="entry name" value="Nucleotide cyclase"/>
    <property type="match status" value="1"/>
</dbReference>
<dbReference type="Proteomes" id="UP000266841">
    <property type="component" value="Unassembled WGS sequence"/>
</dbReference>
<keyword evidence="2" id="KW-0812">Transmembrane</keyword>
<feature type="transmembrane region" description="Helical" evidence="2">
    <location>
        <begin position="30"/>
        <end position="53"/>
    </location>
</feature>
<protein>
    <recommendedName>
        <fullName evidence="3">Guanylate cyclase domain-containing protein</fullName>
    </recommendedName>
</protein>
<dbReference type="OMA" id="DEWNYNT"/>
<dbReference type="Pfam" id="PF00211">
    <property type="entry name" value="Guanylate_cyc"/>
    <property type="match status" value="1"/>
</dbReference>
<organism evidence="4 5">
    <name type="scientific">Thalassiosira oceanica</name>
    <name type="common">Marine diatom</name>
    <dbReference type="NCBI Taxonomy" id="159749"/>
    <lineage>
        <taxon>Eukaryota</taxon>
        <taxon>Sar</taxon>
        <taxon>Stramenopiles</taxon>
        <taxon>Ochrophyta</taxon>
        <taxon>Bacillariophyta</taxon>
        <taxon>Coscinodiscophyceae</taxon>
        <taxon>Thalassiosirophycidae</taxon>
        <taxon>Thalassiosirales</taxon>
        <taxon>Thalassiosiraceae</taxon>
        <taxon>Thalassiosira</taxon>
    </lineage>
</organism>
<reference evidence="4 5" key="1">
    <citation type="journal article" date="2012" name="Genome Biol.">
        <title>Genome and low-iron response of an oceanic diatom adapted to chronic iron limitation.</title>
        <authorList>
            <person name="Lommer M."/>
            <person name="Specht M."/>
            <person name="Roy A.S."/>
            <person name="Kraemer L."/>
            <person name="Andreson R."/>
            <person name="Gutowska M.A."/>
            <person name="Wolf J."/>
            <person name="Bergner S.V."/>
            <person name="Schilhabel M.B."/>
            <person name="Klostermeier U.C."/>
            <person name="Beiko R.G."/>
            <person name="Rosenstiel P."/>
            <person name="Hippler M."/>
            <person name="Laroche J."/>
        </authorList>
    </citation>
    <scope>NUCLEOTIDE SEQUENCE [LARGE SCALE GENOMIC DNA]</scope>
    <source>
        <strain evidence="4 5">CCMP1005</strain>
    </source>
</reference>
<dbReference type="InterPro" id="IPR001054">
    <property type="entry name" value="A/G_cyclase"/>
</dbReference>
<evidence type="ECO:0000256" key="1">
    <source>
        <dbReference type="SAM" id="MobiDB-lite"/>
    </source>
</evidence>
<dbReference type="CDD" id="cd07302">
    <property type="entry name" value="CHD"/>
    <property type="match status" value="1"/>
</dbReference>
<keyword evidence="5" id="KW-1185">Reference proteome</keyword>
<gene>
    <name evidence="4" type="ORF">THAOC_33014</name>
</gene>
<dbReference type="EMBL" id="AGNL01046140">
    <property type="protein sequence ID" value="EJK48209.1"/>
    <property type="molecule type" value="Genomic_DNA"/>
</dbReference>
<evidence type="ECO:0000313" key="4">
    <source>
        <dbReference type="EMBL" id="EJK48209.1"/>
    </source>
</evidence>
<feature type="transmembrane region" description="Helical" evidence="2">
    <location>
        <begin position="68"/>
        <end position="90"/>
    </location>
</feature>
<dbReference type="GO" id="GO:0035556">
    <property type="term" value="P:intracellular signal transduction"/>
    <property type="evidence" value="ECO:0007669"/>
    <property type="project" value="InterPro"/>
</dbReference>
<dbReference type="eggNOG" id="ENOG502QQYF">
    <property type="taxonomic scope" value="Eukaryota"/>
</dbReference>
<name>K0R822_THAOC</name>
<dbReference type="PANTHER" id="PTHR43336">
    <property type="entry name" value="OXYGEN SENSOR HISTIDINE KINASE RESPONSE REGULATOR DEVS/DOSS"/>
    <property type="match status" value="1"/>
</dbReference>
<accession>K0R822</accession>